<keyword evidence="5" id="KW-1185">Reference proteome</keyword>
<dbReference type="Pfam" id="PF01774">
    <property type="entry name" value="UreD"/>
    <property type="match status" value="1"/>
</dbReference>
<keyword evidence="3" id="KW-0996">Nickel insertion</keyword>
<dbReference type="GO" id="GO:0005737">
    <property type="term" value="C:cytoplasm"/>
    <property type="evidence" value="ECO:0007669"/>
    <property type="project" value="UniProtKB-SubCell"/>
</dbReference>
<evidence type="ECO:0000313" key="4">
    <source>
        <dbReference type="EMBL" id="MBD0383463.1"/>
    </source>
</evidence>
<dbReference type="PANTHER" id="PTHR33643:SF1">
    <property type="entry name" value="UREASE ACCESSORY PROTEIN D"/>
    <property type="match status" value="1"/>
</dbReference>
<keyword evidence="2 3" id="KW-0143">Chaperone</keyword>
<keyword evidence="3" id="KW-0963">Cytoplasm</keyword>
<accession>A0A926KUC5</accession>
<organism evidence="4 5">
    <name type="scientific">Paenibacillus sedimenti</name>
    <dbReference type="NCBI Taxonomy" id="2770274"/>
    <lineage>
        <taxon>Bacteria</taxon>
        <taxon>Bacillati</taxon>
        <taxon>Bacillota</taxon>
        <taxon>Bacilli</taxon>
        <taxon>Bacillales</taxon>
        <taxon>Paenibacillaceae</taxon>
        <taxon>Paenibacillus</taxon>
    </lineage>
</organism>
<evidence type="ECO:0000256" key="2">
    <source>
        <dbReference type="ARBA" id="ARBA00023186"/>
    </source>
</evidence>
<dbReference type="InterPro" id="IPR002669">
    <property type="entry name" value="UreD"/>
</dbReference>
<name>A0A926KUC5_9BACL</name>
<dbReference type="HAMAP" id="MF_01384">
    <property type="entry name" value="UreD"/>
    <property type="match status" value="1"/>
</dbReference>
<comment type="subunit">
    <text evidence="3">UreD, UreF and UreG form a complex that acts as a GTP-hydrolysis-dependent molecular chaperone, activating the urease apoprotein by helping to assemble the nickel containing metallocenter of UreC. The UreE protein probably delivers the nickel.</text>
</comment>
<evidence type="ECO:0000256" key="1">
    <source>
        <dbReference type="ARBA" id="ARBA00007177"/>
    </source>
</evidence>
<dbReference type="GO" id="GO:0016151">
    <property type="term" value="F:nickel cation binding"/>
    <property type="evidence" value="ECO:0007669"/>
    <property type="project" value="UniProtKB-UniRule"/>
</dbReference>
<gene>
    <name evidence="3" type="primary">ureD</name>
    <name evidence="4" type="ORF">ICC18_25500</name>
</gene>
<proteinExistence type="inferred from homology"/>
<evidence type="ECO:0000313" key="5">
    <source>
        <dbReference type="Proteomes" id="UP000650466"/>
    </source>
</evidence>
<dbReference type="AlphaFoldDB" id="A0A926KUC5"/>
<dbReference type="EMBL" id="JACVVD010000011">
    <property type="protein sequence ID" value="MBD0383463.1"/>
    <property type="molecule type" value="Genomic_DNA"/>
</dbReference>
<dbReference type="RefSeq" id="WP_188177251.1">
    <property type="nucleotide sequence ID" value="NZ_JACVVD010000011.1"/>
</dbReference>
<comment type="function">
    <text evidence="3">Required for maturation of urease via the functional incorporation of the urease nickel metallocenter.</text>
</comment>
<protein>
    <recommendedName>
        <fullName evidence="3">Urease accessory protein UreD</fullName>
    </recommendedName>
</protein>
<reference evidence="4" key="1">
    <citation type="submission" date="2020-09" db="EMBL/GenBank/DDBJ databases">
        <title>Draft Genome Sequence of Paenibacillus sp. WST5.</title>
        <authorList>
            <person name="Bao Z."/>
        </authorList>
    </citation>
    <scope>NUCLEOTIDE SEQUENCE</scope>
    <source>
        <strain evidence="4">WST5</strain>
    </source>
</reference>
<evidence type="ECO:0000256" key="3">
    <source>
        <dbReference type="HAMAP-Rule" id="MF_01384"/>
    </source>
</evidence>
<sequence>MPNVTGEIHAEFAVRSGLTQLVRKYHASPLKIAKTFRYENETVLPDRDAHRAEQLGVYIMDCSPGLMSGDHYEINVRLQEGARVYLTNQSFTKVHPSFPEGGSTQRQTIHLEPDAILEYMPEPLMLYKDARLDNETDVHLAPGSTLILSDVLCPGRTQRGEIFQYASYRNRIKVWYGQELIYYQNQKIEPTSMLLNAPGCWERETHLGNLYIFSDRIGQRHLGGILEQMEKIEGIHVRVGASLTYKHGLIVSMMGAHAWELQHTIAKAWQNIRSSLLSLTPLTIHK</sequence>
<dbReference type="PANTHER" id="PTHR33643">
    <property type="entry name" value="UREASE ACCESSORY PROTEIN D"/>
    <property type="match status" value="1"/>
</dbReference>
<comment type="subcellular location">
    <subcellularLocation>
        <location evidence="3">Cytoplasm</location>
    </subcellularLocation>
</comment>
<dbReference type="Proteomes" id="UP000650466">
    <property type="component" value="Unassembled WGS sequence"/>
</dbReference>
<comment type="caution">
    <text evidence="4">The sequence shown here is derived from an EMBL/GenBank/DDBJ whole genome shotgun (WGS) entry which is preliminary data.</text>
</comment>
<comment type="similarity">
    <text evidence="1 3">Belongs to the UreD family.</text>
</comment>